<dbReference type="GO" id="GO:0005829">
    <property type="term" value="C:cytosol"/>
    <property type="evidence" value="ECO:0007669"/>
    <property type="project" value="TreeGrafter"/>
</dbReference>
<dbReference type="Pfam" id="PF00107">
    <property type="entry name" value="ADH_zinc_N"/>
    <property type="match status" value="1"/>
</dbReference>
<evidence type="ECO:0000256" key="10">
    <source>
        <dbReference type="RuleBase" id="RU361277"/>
    </source>
</evidence>
<evidence type="ECO:0000256" key="8">
    <source>
        <dbReference type="ARBA" id="ARBA00049164"/>
    </source>
</evidence>
<dbReference type="InterPro" id="IPR013149">
    <property type="entry name" value="ADH-like_C"/>
</dbReference>
<evidence type="ECO:0000256" key="2">
    <source>
        <dbReference type="ARBA" id="ARBA00008072"/>
    </source>
</evidence>
<dbReference type="EMBL" id="LWCS01000001">
    <property type="protein sequence ID" value="OAN42365.1"/>
    <property type="molecule type" value="Genomic_DNA"/>
</dbReference>
<evidence type="ECO:0000256" key="3">
    <source>
        <dbReference type="ARBA" id="ARBA00013190"/>
    </source>
</evidence>
<evidence type="ECO:0000256" key="9">
    <source>
        <dbReference type="ARBA" id="ARBA00049243"/>
    </source>
</evidence>
<evidence type="ECO:0000256" key="6">
    <source>
        <dbReference type="ARBA" id="ARBA00023002"/>
    </source>
</evidence>
<dbReference type="Proteomes" id="UP000078396">
    <property type="component" value="Unassembled WGS sequence"/>
</dbReference>
<dbReference type="OrthoDB" id="334894at2"/>
<reference evidence="12 13" key="1">
    <citation type="submission" date="2016-04" db="EMBL/GenBank/DDBJ databases">
        <title>Draft Genome Sequences of Staphylococcus capitis Strain H36, S. capitis Strain H65, S. cohnii Strain H62, S. hominis Strain H69, Mycobacterium iranicum Strain H39, Plantibacter sp. Strain H53, Pseudomonas oryzihabitans Strain H72, and Microbacterium sp. Strain H83, isolated from residential settings.</title>
        <authorList>
            <person name="Lymperopoulou D."/>
            <person name="Adams R.I."/>
            <person name="Lindow S."/>
            <person name="Coil D.A."/>
            <person name="Jospin G."/>
            <person name="Eisen J.A."/>
        </authorList>
    </citation>
    <scope>NUCLEOTIDE SEQUENCE [LARGE SCALE GENOMIC DNA]</scope>
    <source>
        <strain evidence="12 13">H39</strain>
    </source>
</reference>
<dbReference type="eggNOG" id="COG1062">
    <property type="taxonomic scope" value="Bacteria"/>
</dbReference>
<feature type="domain" description="Enoyl reductase (ER)" evidence="11">
    <location>
        <begin position="12"/>
        <end position="367"/>
    </location>
</feature>
<dbReference type="SMART" id="SM00829">
    <property type="entry name" value="PKS_ER"/>
    <property type="match status" value="1"/>
</dbReference>
<dbReference type="NCBIfam" id="TIGR03989">
    <property type="entry name" value="Rxyl_3153"/>
    <property type="match status" value="1"/>
</dbReference>
<dbReference type="GO" id="GO:0008270">
    <property type="term" value="F:zinc ion binding"/>
    <property type="evidence" value="ECO:0007669"/>
    <property type="project" value="InterPro"/>
</dbReference>
<comment type="caution">
    <text evidence="12">The sequence shown here is derived from an EMBL/GenBank/DDBJ whole genome shotgun (WGS) entry which is preliminary data.</text>
</comment>
<dbReference type="AlphaFoldDB" id="A0A178M3B1"/>
<accession>A0A178M3B1</accession>
<comment type="cofactor">
    <cofactor evidence="1 10">
        <name>Zn(2+)</name>
        <dbReference type="ChEBI" id="CHEBI:29105"/>
    </cofactor>
</comment>
<dbReference type="Gene3D" id="3.90.180.10">
    <property type="entry name" value="Medium-chain alcohol dehydrogenases, catalytic domain"/>
    <property type="match status" value="1"/>
</dbReference>
<organism evidence="12 13">
    <name type="scientific">Mycolicibacterium iranicum</name>
    <name type="common">Mycobacterium iranicum</name>
    <dbReference type="NCBI Taxonomy" id="912594"/>
    <lineage>
        <taxon>Bacteria</taxon>
        <taxon>Bacillati</taxon>
        <taxon>Actinomycetota</taxon>
        <taxon>Actinomycetes</taxon>
        <taxon>Mycobacteriales</taxon>
        <taxon>Mycobacteriaceae</taxon>
        <taxon>Mycolicibacterium</taxon>
    </lineage>
</organism>
<comment type="catalytic activity">
    <reaction evidence="9">
        <text>a primary alcohol + NAD(+) = an aldehyde + NADH + H(+)</text>
        <dbReference type="Rhea" id="RHEA:10736"/>
        <dbReference type="ChEBI" id="CHEBI:15378"/>
        <dbReference type="ChEBI" id="CHEBI:15734"/>
        <dbReference type="ChEBI" id="CHEBI:17478"/>
        <dbReference type="ChEBI" id="CHEBI:57540"/>
        <dbReference type="ChEBI" id="CHEBI:57945"/>
        <dbReference type="EC" id="1.1.1.1"/>
    </reaction>
</comment>
<dbReference type="InterPro" id="IPR023921">
    <property type="entry name" value="ADH_Zn_actinomycetes"/>
</dbReference>
<sequence>MKTNAAILWEYGSNWTVEEIDLDPPGDGEVLVSWEATGLCHSDEHIRTGDLPAPLPLIGGHEGAGIVREVGAGVVGLAPGDHVVASFLPACGRCRFCSTGHQNLCDLGAMIMAGTQLDGTYRRHHANGQDIGVMALVGTFSQYGTVPEASIVKIDDDIPLSRACLLGCGVTTGWGSAVNTADVQPGDTVVVIGFGGIGSGAVQGARLAGAEKIVVVEPVEQKREKAIQLGATHFVTSLPEATALVAELTRGVMADSAILTVGLLEGSMLEEAANIIRKGGAVVMTALSTMADSSPTLGMMMFTLFQKRLLGSLYGEANPRADIPRLLSLYREGKLLLDETVTHEYKLAEVNEGYEDMREGRNIRGVILHDH</sequence>
<dbReference type="CDD" id="cd08279">
    <property type="entry name" value="Zn_ADH_class_III"/>
    <property type="match status" value="1"/>
</dbReference>
<dbReference type="GO" id="GO:0046294">
    <property type="term" value="P:formaldehyde catabolic process"/>
    <property type="evidence" value="ECO:0007669"/>
    <property type="project" value="TreeGrafter"/>
</dbReference>
<dbReference type="GO" id="GO:0051903">
    <property type="term" value="F:S-(hydroxymethyl)glutathione dehydrogenase [NAD(P)+] activity"/>
    <property type="evidence" value="ECO:0007669"/>
    <property type="project" value="TreeGrafter"/>
</dbReference>
<evidence type="ECO:0000256" key="4">
    <source>
        <dbReference type="ARBA" id="ARBA00022723"/>
    </source>
</evidence>
<dbReference type="SUPFAM" id="SSF51735">
    <property type="entry name" value="NAD(P)-binding Rossmann-fold domains"/>
    <property type="match status" value="1"/>
</dbReference>
<keyword evidence="5 10" id="KW-0862">Zinc</keyword>
<name>A0A178M3B1_MYCIR</name>
<evidence type="ECO:0000256" key="7">
    <source>
        <dbReference type="ARBA" id="ARBA00023027"/>
    </source>
</evidence>
<comment type="similarity">
    <text evidence="2 10">Belongs to the zinc-containing alcohol dehydrogenase family.</text>
</comment>
<evidence type="ECO:0000259" key="11">
    <source>
        <dbReference type="SMART" id="SM00829"/>
    </source>
</evidence>
<protein>
    <recommendedName>
        <fullName evidence="3">alcohol dehydrogenase</fullName>
        <ecNumber evidence="3">1.1.1.1</ecNumber>
    </recommendedName>
</protein>
<dbReference type="InterPro" id="IPR036291">
    <property type="entry name" value="NAD(P)-bd_dom_sf"/>
</dbReference>
<dbReference type="SUPFAM" id="SSF50129">
    <property type="entry name" value="GroES-like"/>
    <property type="match status" value="2"/>
</dbReference>
<comment type="catalytic activity">
    <reaction evidence="8">
        <text>a secondary alcohol + NAD(+) = a ketone + NADH + H(+)</text>
        <dbReference type="Rhea" id="RHEA:10740"/>
        <dbReference type="ChEBI" id="CHEBI:15378"/>
        <dbReference type="ChEBI" id="CHEBI:17087"/>
        <dbReference type="ChEBI" id="CHEBI:35681"/>
        <dbReference type="ChEBI" id="CHEBI:57540"/>
        <dbReference type="ChEBI" id="CHEBI:57945"/>
        <dbReference type="EC" id="1.1.1.1"/>
    </reaction>
</comment>
<evidence type="ECO:0000256" key="1">
    <source>
        <dbReference type="ARBA" id="ARBA00001947"/>
    </source>
</evidence>
<dbReference type="PROSITE" id="PS00059">
    <property type="entry name" value="ADH_ZINC"/>
    <property type="match status" value="1"/>
</dbReference>
<dbReference type="InterPro" id="IPR020843">
    <property type="entry name" value="ER"/>
</dbReference>
<dbReference type="GO" id="GO:0004022">
    <property type="term" value="F:alcohol dehydrogenase (NAD+) activity"/>
    <property type="evidence" value="ECO:0007669"/>
    <property type="project" value="UniProtKB-EC"/>
</dbReference>
<evidence type="ECO:0000256" key="5">
    <source>
        <dbReference type="ARBA" id="ARBA00022833"/>
    </source>
</evidence>
<keyword evidence="6" id="KW-0560">Oxidoreductase</keyword>
<gene>
    <name evidence="12" type="ORF">A4X20_01290</name>
</gene>
<evidence type="ECO:0000313" key="12">
    <source>
        <dbReference type="EMBL" id="OAN42365.1"/>
    </source>
</evidence>
<dbReference type="PANTHER" id="PTHR43880:SF12">
    <property type="entry name" value="ALCOHOL DEHYDROGENASE CLASS-3"/>
    <property type="match status" value="1"/>
</dbReference>
<dbReference type="STRING" id="912594.AWC12_15330"/>
<dbReference type="InterPro" id="IPR002328">
    <property type="entry name" value="ADH_Zn_CS"/>
</dbReference>
<dbReference type="Gene3D" id="3.40.50.720">
    <property type="entry name" value="NAD(P)-binding Rossmann-like Domain"/>
    <property type="match status" value="1"/>
</dbReference>
<keyword evidence="4 10" id="KW-0479">Metal-binding</keyword>
<dbReference type="Pfam" id="PF08240">
    <property type="entry name" value="ADH_N"/>
    <property type="match status" value="1"/>
</dbReference>
<dbReference type="InterPro" id="IPR013154">
    <property type="entry name" value="ADH-like_N"/>
</dbReference>
<dbReference type="InterPro" id="IPR011032">
    <property type="entry name" value="GroES-like_sf"/>
</dbReference>
<keyword evidence="7" id="KW-0520">NAD</keyword>
<proteinExistence type="inferred from homology"/>
<dbReference type="RefSeq" id="WP_064279699.1">
    <property type="nucleotide sequence ID" value="NZ_LWCS01000001.1"/>
</dbReference>
<dbReference type="PANTHER" id="PTHR43880">
    <property type="entry name" value="ALCOHOL DEHYDROGENASE"/>
    <property type="match status" value="1"/>
</dbReference>
<dbReference type="EC" id="1.1.1.1" evidence="3"/>
<evidence type="ECO:0000313" key="13">
    <source>
        <dbReference type="Proteomes" id="UP000078396"/>
    </source>
</evidence>